<protein>
    <submittedName>
        <fullName evidence="1">Uncharacterized protein</fullName>
    </submittedName>
</protein>
<geneLocation type="plasmid" evidence="1 2">
    <name>pPNAP04</name>
</geneLocation>
<reference evidence="2" key="1">
    <citation type="journal article" date="2009" name="Environ. Microbiol.">
        <title>The genome of Polaromonas naphthalenivorans strain CJ2, isolated from coal tar-contaminated sediment, reveals physiological and metabolic versatility and evolution through extensive horizontal gene transfer.</title>
        <authorList>
            <person name="Yagi J.M."/>
            <person name="Sims D."/>
            <person name="Brettin T."/>
            <person name="Bruce D."/>
            <person name="Madsen E.L."/>
        </authorList>
    </citation>
    <scope>NUCLEOTIDE SEQUENCE [LARGE SCALE GENOMIC DNA]</scope>
    <source>
        <strain evidence="2">CJ2</strain>
        <plasmid evidence="2">Plasmid pPNAP04</plasmid>
    </source>
</reference>
<accession>A1VWT2</accession>
<dbReference type="AlphaFoldDB" id="A1VWT2"/>
<dbReference type="HOGENOM" id="CLU_1569264_0_0_4"/>
<evidence type="ECO:0000313" key="1">
    <source>
        <dbReference type="EMBL" id="ABM40110.1"/>
    </source>
</evidence>
<sequence length="170" mass="18257">MKDCCTHFTDRAVVIAGLTPSDVRPFGCFFGAIFGSGPMTSLADNPSHLTCIVTSGSSAVRRLFFSHSTNSSTTPMSTIIRLDMPAPSGENLKAARMAAGLSQVQAAELMGYPLQAGSRGGVQSRTWQALESATDDRNMPEPIFAMFLLLTGQHPEFRLIEKRSSETNPA</sequence>
<organism evidence="1 2">
    <name type="scientific">Polaromonas naphthalenivorans (strain CJ2)</name>
    <dbReference type="NCBI Taxonomy" id="365044"/>
    <lineage>
        <taxon>Bacteria</taxon>
        <taxon>Pseudomonadati</taxon>
        <taxon>Pseudomonadota</taxon>
        <taxon>Betaproteobacteria</taxon>
        <taxon>Burkholderiales</taxon>
        <taxon>Comamonadaceae</taxon>
        <taxon>Polaromonas</taxon>
    </lineage>
</organism>
<evidence type="ECO:0000313" key="2">
    <source>
        <dbReference type="Proteomes" id="UP000000644"/>
    </source>
</evidence>
<name>A1VWT2_POLNA</name>
<dbReference type="CDD" id="cd00093">
    <property type="entry name" value="HTH_XRE"/>
    <property type="match status" value="1"/>
</dbReference>
<gene>
    <name evidence="1" type="ordered locus">Pnap_4695</name>
</gene>
<dbReference type="Proteomes" id="UP000000644">
    <property type="component" value="Plasmid pPNAP04"/>
</dbReference>
<keyword evidence="2" id="KW-1185">Reference proteome</keyword>
<dbReference type="EMBL" id="CP000533">
    <property type="protein sequence ID" value="ABM40110.1"/>
    <property type="molecule type" value="Genomic_DNA"/>
</dbReference>
<keyword evidence="1" id="KW-0614">Plasmid</keyword>
<dbReference type="KEGG" id="pna:Pnap_4695"/>
<dbReference type="InterPro" id="IPR001387">
    <property type="entry name" value="Cro/C1-type_HTH"/>
</dbReference>
<proteinExistence type="predicted"/>